<feature type="compositionally biased region" description="Low complexity" evidence="1">
    <location>
        <begin position="11"/>
        <end position="23"/>
    </location>
</feature>
<sequence length="258" mass="29772">MDIGHPKDVASSQSSSGISSLYSDNPHRSPSLERMSFLSNNQVPPAAFPLSYSQVSVPYGDGINIYNCQSLTRHAWVPEDNDLIIREIENALRYGPEYYGPPYIVNDQLALYSNQHYTLTSPFGFSSYPLNMEPHVVYHYMPQMVPPPHHYHRLPVYHYPRHEPYPNFTYNIPSRYIQPSRHLSPPRPPSPRESSPRSSIAELNRDQKKTLPGQHMATRIFKKNQEQAYRKRKSKKRVRGESKLKNEVKFSDSDSDGQ</sequence>
<evidence type="ECO:0000313" key="2">
    <source>
        <dbReference type="EMBL" id="KAA8900531.1"/>
    </source>
</evidence>
<reference evidence="2" key="1">
    <citation type="journal article" date="2019" name="G3 (Bethesda)">
        <title>Genome Assemblies of Two Rare Opportunistic Yeast Pathogens: Diutina rugosa (syn. Candida rugosa) and Trichomonascus ciferrii (syn. Candida ciferrii).</title>
        <authorList>
            <person name="Mixao V."/>
            <person name="Saus E."/>
            <person name="Hansen A.P."/>
            <person name="Lass-Florl C."/>
            <person name="Gabaldon T."/>
        </authorList>
    </citation>
    <scope>NUCLEOTIDE SEQUENCE</scope>
    <source>
        <strain evidence="2">CBS 4856</strain>
    </source>
</reference>
<feature type="compositionally biased region" description="Basic and acidic residues" evidence="1">
    <location>
        <begin position="239"/>
        <end position="252"/>
    </location>
</feature>
<organism evidence="2 3">
    <name type="scientific">Trichomonascus ciferrii</name>
    <dbReference type="NCBI Taxonomy" id="44093"/>
    <lineage>
        <taxon>Eukaryota</taxon>
        <taxon>Fungi</taxon>
        <taxon>Dikarya</taxon>
        <taxon>Ascomycota</taxon>
        <taxon>Saccharomycotina</taxon>
        <taxon>Dipodascomycetes</taxon>
        <taxon>Dipodascales</taxon>
        <taxon>Trichomonascaceae</taxon>
        <taxon>Trichomonascus</taxon>
        <taxon>Trichomonascus ciferrii complex</taxon>
    </lineage>
</organism>
<name>A0A642UK62_9ASCO</name>
<dbReference type="AlphaFoldDB" id="A0A642UK62"/>
<evidence type="ECO:0000256" key="1">
    <source>
        <dbReference type="SAM" id="MobiDB-lite"/>
    </source>
</evidence>
<dbReference type="VEuPathDB" id="FungiDB:TRICI_006200"/>
<feature type="region of interest" description="Disordered" evidence="1">
    <location>
        <begin position="177"/>
        <end position="258"/>
    </location>
</feature>
<feature type="region of interest" description="Disordered" evidence="1">
    <location>
        <begin position="1"/>
        <end position="27"/>
    </location>
</feature>
<evidence type="ECO:0000313" key="3">
    <source>
        <dbReference type="Proteomes" id="UP000761534"/>
    </source>
</evidence>
<proteinExistence type="predicted"/>
<dbReference type="EMBL" id="SWFS01000500">
    <property type="protein sequence ID" value="KAA8900531.1"/>
    <property type="molecule type" value="Genomic_DNA"/>
</dbReference>
<gene>
    <name evidence="2" type="ORF">TRICI_006200</name>
</gene>
<protein>
    <submittedName>
        <fullName evidence="2">Uncharacterized protein</fullName>
    </submittedName>
</protein>
<accession>A0A642UK62</accession>
<keyword evidence="3" id="KW-1185">Reference proteome</keyword>
<dbReference type="Proteomes" id="UP000761534">
    <property type="component" value="Unassembled WGS sequence"/>
</dbReference>
<comment type="caution">
    <text evidence="2">The sequence shown here is derived from an EMBL/GenBank/DDBJ whole genome shotgun (WGS) entry which is preliminary data.</text>
</comment>